<comment type="catalytic activity">
    <reaction evidence="7">
        <text>RX + glutathione = an S-substituted glutathione + a halide anion + H(+)</text>
        <dbReference type="Rhea" id="RHEA:16437"/>
        <dbReference type="ChEBI" id="CHEBI:15378"/>
        <dbReference type="ChEBI" id="CHEBI:16042"/>
        <dbReference type="ChEBI" id="CHEBI:17792"/>
        <dbReference type="ChEBI" id="CHEBI:57925"/>
        <dbReference type="ChEBI" id="CHEBI:90779"/>
        <dbReference type="EC" id="2.5.1.18"/>
    </reaction>
</comment>
<dbReference type="GeneID" id="54783509"/>
<keyword evidence="3" id="KW-0249">Electron transport</keyword>
<feature type="domain" description="Glutaredoxin" evidence="8">
    <location>
        <begin position="34"/>
        <end position="96"/>
    </location>
</feature>
<dbReference type="PROSITE" id="PS00195">
    <property type="entry name" value="GLUTAREDOXIN_1"/>
    <property type="match status" value="1"/>
</dbReference>
<comment type="catalytic activity">
    <reaction evidence="6">
        <text>1-chloro-2,4-dinitrobenzene + glutathione = 2,4-dinitrophenyl-S-glutathione + chloride + H(+)</text>
        <dbReference type="Rhea" id="RHEA:51220"/>
        <dbReference type="ChEBI" id="CHEBI:15378"/>
        <dbReference type="ChEBI" id="CHEBI:17996"/>
        <dbReference type="ChEBI" id="CHEBI:34718"/>
        <dbReference type="ChEBI" id="CHEBI:57925"/>
        <dbReference type="ChEBI" id="CHEBI:133977"/>
        <dbReference type="EC" id="2.5.1.18"/>
    </reaction>
</comment>
<evidence type="ECO:0000256" key="1">
    <source>
        <dbReference type="ARBA" id="ARBA00000217"/>
    </source>
</evidence>
<evidence type="ECO:0000256" key="4">
    <source>
        <dbReference type="ARBA" id="ARBA00023157"/>
    </source>
</evidence>
<dbReference type="OrthoDB" id="418495at2759"/>
<dbReference type="GO" id="GO:0015038">
    <property type="term" value="F:glutathione disulfide oxidoreductase activity"/>
    <property type="evidence" value="ECO:0007669"/>
    <property type="project" value="TreeGrafter"/>
</dbReference>
<gene>
    <name evidence="9" type="ORF">DIURU_004858</name>
</gene>
<dbReference type="InterPro" id="IPR002109">
    <property type="entry name" value="Glutaredoxin"/>
</dbReference>
<evidence type="ECO:0000259" key="8">
    <source>
        <dbReference type="Pfam" id="PF00462"/>
    </source>
</evidence>
<dbReference type="InterPro" id="IPR011899">
    <property type="entry name" value="Glutaredoxin_euk/vir"/>
</dbReference>
<comment type="caution">
    <text evidence="9">The sequence shown here is derived from an EMBL/GenBank/DDBJ whole genome shotgun (WGS) entry which is preliminary data.</text>
</comment>
<dbReference type="Pfam" id="PF00462">
    <property type="entry name" value="Glutaredoxin"/>
    <property type="match status" value="1"/>
</dbReference>
<evidence type="ECO:0000256" key="2">
    <source>
        <dbReference type="ARBA" id="ARBA00022448"/>
    </source>
</evidence>
<dbReference type="PRINTS" id="PR00160">
    <property type="entry name" value="GLUTAREDOXIN"/>
</dbReference>
<dbReference type="CDD" id="cd03419">
    <property type="entry name" value="GRX_GRXh_1_2_like"/>
    <property type="match status" value="1"/>
</dbReference>
<dbReference type="SUPFAM" id="SSF52833">
    <property type="entry name" value="Thioredoxin-like"/>
    <property type="match status" value="1"/>
</dbReference>
<protein>
    <recommendedName>
        <fullName evidence="8">Glutaredoxin domain-containing protein</fullName>
    </recommendedName>
</protein>
<dbReference type="GO" id="GO:0034599">
    <property type="term" value="P:cellular response to oxidative stress"/>
    <property type="evidence" value="ECO:0007669"/>
    <property type="project" value="TreeGrafter"/>
</dbReference>
<dbReference type="OMA" id="IYTSPLC"/>
<proteinExistence type="predicted"/>
<dbReference type="GO" id="GO:0004602">
    <property type="term" value="F:glutathione peroxidase activity"/>
    <property type="evidence" value="ECO:0007669"/>
    <property type="project" value="UniProtKB-EC"/>
</dbReference>
<dbReference type="VEuPathDB" id="FungiDB:DIURU_004858"/>
<keyword evidence="2" id="KW-0813">Transport</keyword>
<dbReference type="FunFam" id="3.40.30.10:FF:000026">
    <property type="entry name" value="Glutaredoxin 2"/>
    <property type="match status" value="1"/>
</dbReference>
<comment type="catalytic activity">
    <reaction evidence="1">
        <text>2 glutathione + H2O2 = glutathione disulfide + 2 H2O</text>
        <dbReference type="Rhea" id="RHEA:16833"/>
        <dbReference type="ChEBI" id="CHEBI:15377"/>
        <dbReference type="ChEBI" id="CHEBI:16240"/>
        <dbReference type="ChEBI" id="CHEBI:57925"/>
        <dbReference type="ChEBI" id="CHEBI:58297"/>
        <dbReference type="EC" id="1.11.1.9"/>
    </reaction>
</comment>
<dbReference type="Gene3D" id="3.40.30.10">
    <property type="entry name" value="Glutaredoxin"/>
    <property type="match status" value="1"/>
</dbReference>
<evidence type="ECO:0000313" key="9">
    <source>
        <dbReference type="EMBL" id="KAA8898005.1"/>
    </source>
</evidence>
<evidence type="ECO:0000256" key="6">
    <source>
        <dbReference type="ARBA" id="ARBA00035808"/>
    </source>
</evidence>
<keyword evidence="5" id="KW-0676">Redox-active center</keyword>
<dbReference type="PROSITE" id="PS51354">
    <property type="entry name" value="GLUTAREDOXIN_2"/>
    <property type="match status" value="1"/>
</dbReference>
<keyword evidence="10" id="KW-1185">Reference proteome</keyword>
<organism evidence="9 10">
    <name type="scientific">Diutina rugosa</name>
    <name type="common">Yeast</name>
    <name type="synonym">Candida rugosa</name>
    <dbReference type="NCBI Taxonomy" id="5481"/>
    <lineage>
        <taxon>Eukaryota</taxon>
        <taxon>Fungi</taxon>
        <taxon>Dikarya</taxon>
        <taxon>Ascomycota</taxon>
        <taxon>Saccharomycotina</taxon>
        <taxon>Pichiomycetes</taxon>
        <taxon>Debaryomycetaceae</taxon>
        <taxon>Diutina</taxon>
    </lineage>
</organism>
<accession>A0A642UMB0</accession>
<dbReference type="InterPro" id="IPR011767">
    <property type="entry name" value="GLR_AS"/>
</dbReference>
<sequence>MPTMYEMVKNWIQGEPVPPQVIAGLNKQIEANKVIVYSKTHCPYCKSTKETLRKLGAPFEVVELDRVKDGRTLQRGLTEITGQKTVPNIFINGKHIGGNSDLQKLAKGKQLQQMLA</sequence>
<dbReference type="GO" id="GO:0005737">
    <property type="term" value="C:cytoplasm"/>
    <property type="evidence" value="ECO:0007669"/>
    <property type="project" value="TreeGrafter"/>
</dbReference>
<evidence type="ECO:0000256" key="5">
    <source>
        <dbReference type="ARBA" id="ARBA00023284"/>
    </source>
</evidence>
<evidence type="ECO:0000256" key="3">
    <source>
        <dbReference type="ARBA" id="ARBA00022982"/>
    </source>
</evidence>
<dbReference type="EMBL" id="SWFT01000149">
    <property type="protein sequence ID" value="KAA8898005.1"/>
    <property type="molecule type" value="Genomic_DNA"/>
</dbReference>
<dbReference type="RefSeq" id="XP_034010262.1">
    <property type="nucleotide sequence ID" value="XM_034157777.1"/>
</dbReference>
<keyword evidence="4" id="KW-1015">Disulfide bond</keyword>
<dbReference type="NCBIfam" id="TIGR02180">
    <property type="entry name" value="GRX_euk"/>
    <property type="match status" value="1"/>
</dbReference>
<dbReference type="InterPro" id="IPR014025">
    <property type="entry name" value="Glutaredoxin_subgr"/>
</dbReference>
<dbReference type="InterPro" id="IPR036249">
    <property type="entry name" value="Thioredoxin-like_sf"/>
</dbReference>
<dbReference type="PANTHER" id="PTHR45694:SF18">
    <property type="entry name" value="GLUTAREDOXIN-1-RELATED"/>
    <property type="match status" value="1"/>
</dbReference>
<dbReference type="AlphaFoldDB" id="A0A642UMB0"/>
<name>A0A642UMB0_DIURU</name>
<dbReference type="Proteomes" id="UP000449547">
    <property type="component" value="Unassembled WGS sequence"/>
</dbReference>
<reference evidence="9 10" key="1">
    <citation type="submission" date="2019-07" db="EMBL/GenBank/DDBJ databases">
        <title>Genome assembly of two rare yeast pathogens: Diutina rugosa and Trichomonascus ciferrii.</title>
        <authorList>
            <person name="Mixao V."/>
            <person name="Saus E."/>
            <person name="Hansen A."/>
            <person name="Lass-Flor C."/>
            <person name="Gabaldon T."/>
        </authorList>
    </citation>
    <scope>NUCLEOTIDE SEQUENCE [LARGE SCALE GENOMIC DNA]</scope>
    <source>
        <strain evidence="9 10">CBS 613</strain>
    </source>
</reference>
<evidence type="ECO:0000313" key="10">
    <source>
        <dbReference type="Proteomes" id="UP000449547"/>
    </source>
</evidence>
<dbReference type="PANTHER" id="PTHR45694">
    <property type="entry name" value="GLUTAREDOXIN 2"/>
    <property type="match status" value="1"/>
</dbReference>
<evidence type="ECO:0000256" key="7">
    <source>
        <dbReference type="ARBA" id="ARBA00047960"/>
    </source>
</evidence>
<dbReference type="GO" id="GO:0004364">
    <property type="term" value="F:glutathione transferase activity"/>
    <property type="evidence" value="ECO:0007669"/>
    <property type="project" value="UniProtKB-EC"/>
</dbReference>